<organism evidence="1 2">
    <name type="scientific">Armillaria gallica</name>
    <name type="common">Bulbous honey fungus</name>
    <name type="synonym">Armillaria bulbosa</name>
    <dbReference type="NCBI Taxonomy" id="47427"/>
    <lineage>
        <taxon>Eukaryota</taxon>
        <taxon>Fungi</taxon>
        <taxon>Dikarya</taxon>
        <taxon>Basidiomycota</taxon>
        <taxon>Agaricomycotina</taxon>
        <taxon>Agaricomycetes</taxon>
        <taxon>Agaricomycetidae</taxon>
        <taxon>Agaricales</taxon>
        <taxon>Marasmiineae</taxon>
        <taxon>Physalacriaceae</taxon>
        <taxon>Armillaria</taxon>
    </lineage>
</organism>
<name>A0A2H3DWB3_ARMGA</name>
<dbReference type="EMBL" id="KZ293648">
    <property type="protein sequence ID" value="PBK98154.1"/>
    <property type="molecule type" value="Genomic_DNA"/>
</dbReference>
<evidence type="ECO:0000313" key="1">
    <source>
        <dbReference type="EMBL" id="PBK98154.1"/>
    </source>
</evidence>
<evidence type="ECO:0000313" key="2">
    <source>
        <dbReference type="Proteomes" id="UP000217790"/>
    </source>
</evidence>
<reference evidence="2" key="1">
    <citation type="journal article" date="2017" name="Nat. Ecol. Evol.">
        <title>Genome expansion and lineage-specific genetic innovations in the forest pathogenic fungi Armillaria.</title>
        <authorList>
            <person name="Sipos G."/>
            <person name="Prasanna A.N."/>
            <person name="Walter M.C."/>
            <person name="O'Connor E."/>
            <person name="Balint B."/>
            <person name="Krizsan K."/>
            <person name="Kiss B."/>
            <person name="Hess J."/>
            <person name="Varga T."/>
            <person name="Slot J."/>
            <person name="Riley R."/>
            <person name="Boka B."/>
            <person name="Rigling D."/>
            <person name="Barry K."/>
            <person name="Lee J."/>
            <person name="Mihaltcheva S."/>
            <person name="LaButti K."/>
            <person name="Lipzen A."/>
            <person name="Waldron R."/>
            <person name="Moloney N.M."/>
            <person name="Sperisen C."/>
            <person name="Kredics L."/>
            <person name="Vagvoelgyi C."/>
            <person name="Patrignani A."/>
            <person name="Fitzpatrick D."/>
            <person name="Nagy I."/>
            <person name="Doyle S."/>
            <person name="Anderson J.B."/>
            <person name="Grigoriev I.V."/>
            <person name="Gueldener U."/>
            <person name="Muensterkoetter M."/>
            <person name="Nagy L.G."/>
        </authorList>
    </citation>
    <scope>NUCLEOTIDE SEQUENCE [LARGE SCALE GENOMIC DNA]</scope>
    <source>
        <strain evidence="2">Ar21-2</strain>
    </source>
</reference>
<accession>A0A2H3DWB3</accession>
<dbReference type="Proteomes" id="UP000217790">
    <property type="component" value="Unassembled WGS sequence"/>
</dbReference>
<dbReference type="AlphaFoldDB" id="A0A2H3DWB3"/>
<proteinExistence type="predicted"/>
<gene>
    <name evidence="1" type="ORF">ARMGADRAFT_921188</name>
</gene>
<keyword evidence="2" id="KW-1185">Reference proteome</keyword>
<dbReference type="OrthoDB" id="3269456at2759"/>
<sequence length="189" mass="21984">MREQLRFLSQSIMITGFNSMTFDDTINALEIQHTGEWEFHQGQLLEWTPNQLQGYNMLELSNRYLRSWSKTKQETGIPINNDVDSKGVLTQLAGNTMIHTEENIVRYYRGILQTLTGTRYMMTKPHTFRTGDIIEAQFSIVFVKCKGNNMKMKMILQAIAMVNCEHMMVSTMGDHRMYMTNCYVSECKP</sequence>
<dbReference type="InParanoid" id="A0A2H3DWB3"/>
<protein>
    <submittedName>
        <fullName evidence="1">Uncharacterized protein</fullName>
    </submittedName>
</protein>